<organism evidence="3 4">
    <name type="scientific">Asanoa siamensis</name>
    <dbReference type="NCBI Taxonomy" id="926357"/>
    <lineage>
        <taxon>Bacteria</taxon>
        <taxon>Bacillati</taxon>
        <taxon>Actinomycetota</taxon>
        <taxon>Actinomycetes</taxon>
        <taxon>Micromonosporales</taxon>
        <taxon>Micromonosporaceae</taxon>
        <taxon>Asanoa</taxon>
    </lineage>
</organism>
<feature type="transmembrane region" description="Helical" evidence="2">
    <location>
        <begin position="76"/>
        <end position="95"/>
    </location>
</feature>
<dbReference type="SUPFAM" id="SSF47781">
    <property type="entry name" value="RuvA domain 2-like"/>
    <property type="match status" value="1"/>
</dbReference>
<evidence type="ECO:0000256" key="2">
    <source>
        <dbReference type="SAM" id="Phobius"/>
    </source>
</evidence>
<feature type="compositionally biased region" description="Pro residues" evidence="1">
    <location>
        <begin position="112"/>
        <end position="132"/>
    </location>
</feature>
<keyword evidence="2" id="KW-0472">Membrane</keyword>
<dbReference type="PROSITE" id="PS51257">
    <property type="entry name" value="PROKAR_LIPOPROTEIN"/>
    <property type="match status" value="1"/>
</dbReference>
<gene>
    <name evidence="3" type="ORF">Asi02nite_45970</name>
</gene>
<feature type="transmembrane region" description="Helical" evidence="2">
    <location>
        <begin position="18"/>
        <end position="39"/>
    </location>
</feature>
<feature type="region of interest" description="Disordered" evidence="1">
    <location>
        <begin position="197"/>
        <end position="218"/>
    </location>
</feature>
<keyword evidence="2" id="KW-0812">Transmembrane</keyword>
<dbReference type="InterPro" id="IPR010994">
    <property type="entry name" value="RuvA_2-like"/>
</dbReference>
<dbReference type="EMBL" id="BONE01000038">
    <property type="protein sequence ID" value="GIF75079.1"/>
    <property type="molecule type" value="Genomic_DNA"/>
</dbReference>
<dbReference type="RefSeq" id="WP_203715960.1">
    <property type="nucleotide sequence ID" value="NZ_BONE01000038.1"/>
</dbReference>
<comment type="caution">
    <text evidence="3">The sequence shown here is derived from an EMBL/GenBank/DDBJ whole genome shotgun (WGS) entry which is preliminary data.</text>
</comment>
<evidence type="ECO:0000313" key="4">
    <source>
        <dbReference type="Proteomes" id="UP000604117"/>
    </source>
</evidence>
<accession>A0ABQ4CUX6</accession>
<dbReference type="Proteomes" id="UP000604117">
    <property type="component" value="Unassembled WGS sequence"/>
</dbReference>
<reference evidence="3 4" key="1">
    <citation type="submission" date="2021-01" db="EMBL/GenBank/DDBJ databases">
        <title>Whole genome shotgun sequence of Asanoa siamensis NBRC 107932.</title>
        <authorList>
            <person name="Komaki H."/>
            <person name="Tamura T."/>
        </authorList>
    </citation>
    <scope>NUCLEOTIDE SEQUENCE [LARGE SCALE GENOMIC DNA]</scope>
    <source>
        <strain evidence="3 4">NBRC 107932</strain>
    </source>
</reference>
<evidence type="ECO:0008006" key="5">
    <source>
        <dbReference type="Google" id="ProtNLM"/>
    </source>
</evidence>
<protein>
    <recommendedName>
        <fullName evidence="5">Helix-hairpin-helix protein</fullName>
    </recommendedName>
</protein>
<keyword evidence="4" id="KW-1185">Reference proteome</keyword>
<keyword evidence="2" id="KW-1133">Transmembrane helix</keyword>
<feature type="region of interest" description="Disordered" evidence="1">
    <location>
        <begin position="111"/>
        <end position="133"/>
    </location>
</feature>
<name>A0ABQ4CUX6_9ACTN</name>
<feature type="transmembrane region" description="Helical" evidence="2">
    <location>
        <begin position="46"/>
        <end position="64"/>
    </location>
</feature>
<dbReference type="Pfam" id="PF12836">
    <property type="entry name" value="HHH_3"/>
    <property type="match status" value="1"/>
</dbReference>
<proteinExistence type="predicted"/>
<evidence type="ECO:0000256" key="1">
    <source>
        <dbReference type="SAM" id="MobiDB-lite"/>
    </source>
</evidence>
<evidence type="ECO:0000313" key="3">
    <source>
        <dbReference type="EMBL" id="GIF75079.1"/>
    </source>
</evidence>
<sequence length="218" mass="23359">MSTGTDRGFWWRLGQSSWLLLAIGGLGCLGGGAFIVLGAVMRRRSIWISGILYVAVAFPAYIAFGTVAEGSTAYEWITGVLALAWLFSAVQAFFVNAEWLRWRTRPGAATPPLVPPPGYATAPPDRPAPPAEPVDVNAAGVDEIAALPHFDIRRAALALAARDRLGGFTDVYQFSDVAGLQPHEYVRVLPLIVAHPAQPPPPPPPQNPAAYPDRIVDV</sequence>
<feature type="compositionally biased region" description="Pro residues" evidence="1">
    <location>
        <begin position="197"/>
        <end position="207"/>
    </location>
</feature>